<dbReference type="InterPro" id="IPR036640">
    <property type="entry name" value="ABC1_TM_sf"/>
</dbReference>
<evidence type="ECO:0000256" key="10">
    <source>
        <dbReference type="ARBA" id="ARBA00022958"/>
    </source>
</evidence>
<sequence>MLLARCVATARTAGLSSWLRQPVTIKLLIRRPTKLVGVTLSLVAAPLIRQVQCKKAPVADVSKRAQHLAEVYANEKEPTLSWADLWQLLKPYLAWLMGAVISAVGVALLNIRLPILLGELVNVMADFVNNSGQLDTAALTPVAVKLISCYGGQAILTFAYITFLSVLGERMATDLRQMLFSRLLHQDMAFYDAQRTGELSARLSNDVQEFKSSFKLCVAQGLRTIAQTGGCVVSLYLISPKMTLVTLSTLPLLIAAGSIMGSLLRALSRKAQAQNAIAQSIAEEAFANIRTVRSFAMEDSEERLFEREVRKAQQLNEILGVGIGIFQGATNFVLNGIVLGVLYGGSKMILTQEITAGDLMSFLVTAQTIQRSLGQLSVVFGQAVKGWTAGARVFEFIHLQPTIPLKGGKRIPHHALLGIIKFDNVCFTYPTRPGQVVLEDLNLDVAPGTVVALCGPSGGGKSTIAALLERFYEPNSGHISIDGHDIRTLDPEWLRGQAIGLISQEPVLFATTIAENIRYGRSDATDEEVMEAARLANAHEFVTGFPQGYNTVVGERGVTLSGGQKQRVAIARALLKNPPILILDEATSALDAESERLVRDALDRAVQGRTVLVIAHRLSTIQNSDQIMIIKGKRVAEAGTHKQLLKKKGLYWDLVQSQTALD</sequence>
<dbReference type="CDD" id="cd18574">
    <property type="entry name" value="ABC_6TM_ABCB8_like"/>
    <property type="match status" value="1"/>
</dbReference>
<dbReference type="GO" id="GO:0015421">
    <property type="term" value="F:ABC-type oligopeptide transporter activity"/>
    <property type="evidence" value="ECO:0007669"/>
    <property type="project" value="TreeGrafter"/>
</dbReference>
<dbReference type="GO" id="GO:0016887">
    <property type="term" value="F:ATP hydrolysis activity"/>
    <property type="evidence" value="ECO:0007669"/>
    <property type="project" value="InterPro"/>
</dbReference>
<dbReference type="SMART" id="SM00382">
    <property type="entry name" value="AAA"/>
    <property type="match status" value="1"/>
</dbReference>
<feature type="transmembrane region" description="Helical" evidence="18">
    <location>
        <begin position="318"/>
        <end position="343"/>
    </location>
</feature>
<comment type="similarity">
    <text evidence="2">Belongs to the ABC transporter superfamily. ABCB family. Multidrug resistance exporter (TC 3.A.1.201) subfamily.</text>
</comment>
<evidence type="ECO:0000259" key="20">
    <source>
        <dbReference type="PROSITE" id="PS50929"/>
    </source>
</evidence>
<dbReference type="AlphaFoldDB" id="A0A914VIV8"/>
<evidence type="ECO:0000256" key="5">
    <source>
        <dbReference type="ARBA" id="ARBA00022692"/>
    </source>
</evidence>
<evidence type="ECO:0000256" key="14">
    <source>
        <dbReference type="ARBA" id="ARBA00023136"/>
    </source>
</evidence>
<dbReference type="Gene3D" id="3.40.50.300">
    <property type="entry name" value="P-loop containing nucleotide triphosphate hydrolases"/>
    <property type="match status" value="1"/>
</dbReference>
<feature type="transmembrane region" description="Helical" evidence="18">
    <location>
        <begin position="244"/>
        <end position="264"/>
    </location>
</feature>
<evidence type="ECO:0000256" key="6">
    <source>
        <dbReference type="ARBA" id="ARBA00022741"/>
    </source>
</evidence>
<dbReference type="PROSITE" id="PS00211">
    <property type="entry name" value="ABC_TRANSPORTER_1"/>
    <property type="match status" value="1"/>
</dbReference>
<evidence type="ECO:0000256" key="7">
    <source>
        <dbReference type="ARBA" id="ARBA00022792"/>
    </source>
</evidence>
<keyword evidence="9" id="KW-0809">Transit peptide</keyword>
<dbReference type="PANTHER" id="PTHR43394:SF17">
    <property type="entry name" value="MITOCHONDRIAL POTASSIUM CHANNEL ATP-BINDING SUBUNIT"/>
    <property type="match status" value="1"/>
</dbReference>
<reference evidence="22" key="1">
    <citation type="submission" date="2022-11" db="UniProtKB">
        <authorList>
            <consortium name="WormBaseParasite"/>
        </authorList>
    </citation>
    <scope>IDENTIFICATION</scope>
</reference>
<dbReference type="InterPro" id="IPR003593">
    <property type="entry name" value="AAA+_ATPase"/>
</dbReference>
<dbReference type="InterPro" id="IPR011527">
    <property type="entry name" value="ABC1_TM_dom"/>
</dbReference>
<dbReference type="PROSITE" id="PS50893">
    <property type="entry name" value="ABC_TRANSPORTER_2"/>
    <property type="match status" value="1"/>
</dbReference>
<dbReference type="InterPro" id="IPR039421">
    <property type="entry name" value="Type_1_exporter"/>
</dbReference>
<dbReference type="InterPro" id="IPR003439">
    <property type="entry name" value="ABC_transporter-like_ATP-bd"/>
</dbReference>
<keyword evidence="12" id="KW-0406">Ion transport</keyword>
<keyword evidence="8" id="KW-0067">ATP-binding</keyword>
<name>A0A914VIV8_9BILA</name>
<keyword evidence="3" id="KW-0813">Transport</keyword>
<keyword evidence="21" id="KW-1185">Reference proteome</keyword>
<evidence type="ECO:0000256" key="16">
    <source>
        <dbReference type="ARBA" id="ARBA00041416"/>
    </source>
</evidence>
<evidence type="ECO:0000256" key="8">
    <source>
        <dbReference type="ARBA" id="ARBA00022840"/>
    </source>
</evidence>
<dbReference type="PANTHER" id="PTHR43394">
    <property type="entry name" value="ATP-DEPENDENT PERMEASE MDL1, MITOCHONDRIAL"/>
    <property type="match status" value="1"/>
</dbReference>
<dbReference type="InterPro" id="IPR017871">
    <property type="entry name" value="ABC_transporter-like_CS"/>
</dbReference>
<keyword evidence="10" id="KW-0630">Potassium</keyword>
<evidence type="ECO:0000256" key="9">
    <source>
        <dbReference type="ARBA" id="ARBA00022946"/>
    </source>
</evidence>
<dbReference type="CDD" id="cd03249">
    <property type="entry name" value="ABC_MTABC3_MDL1_MDL2"/>
    <property type="match status" value="1"/>
</dbReference>
<proteinExistence type="inferred from homology"/>
<dbReference type="Gene3D" id="1.20.1560.10">
    <property type="entry name" value="ABC transporter type 1, transmembrane domain"/>
    <property type="match status" value="1"/>
</dbReference>
<evidence type="ECO:0000256" key="12">
    <source>
        <dbReference type="ARBA" id="ARBA00023065"/>
    </source>
</evidence>
<evidence type="ECO:0000256" key="18">
    <source>
        <dbReference type="SAM" id="Phobius"/>
    </source>
</evidence>
<feature type="transmembrane region" description="Helical" evidence="18">
    <location>
        <begin position="92"/>
        <end position="111"/>
    </location>
</feature>
<keyword evidence="6" id="KW-0547">Nucleotide-binding</keyword>
<dbReference type="SUPFAM" id="SSF90123">
    <property type="entry name" value="ABC transporter transmembrane region"/>
    <property type="match status" value="1"/>
</dbReference>
<evidence type="ECO:0000313" key="21">
    <source>
        <dbReference type="Proteomes" id="UP000887566"/>
    </source>
</evidence>
<feature type="transmembrane region" description="Helical" evidence="18">
    <location>
        <begin position="221"/>
        <end position="238"/>
    </location>
</feature>
<dbReference type="GO" id="GO:0006813">
    <property type="term" value="P:potassium ion transport"/>
    <property type="evidence" value="ECO:0007669"/>
    <property type="project" value="UniProtKB-KW"/>
</dbReference>
<dbReference type="SUPFAM" id="SSF52540">
    <property type="entry name" value="P-loop containing nucleoside triphosphate hydrolases"/>
    <property type="match status" value="1"/>
</dbReference>
<keyword evidence="13" id="KW-0496">Mitochondrion</keyword>
<dbReference type="PROSITE" id="PS50929">
    <property type="entry name" value="ABC_TM1F"/>
    <property type="match status" value="1"/>
</dbReference>
<dbReference type="Proteomes" id="UP000887566">
    <property type="component" value="Unplaced"/>
</dbReference>
<evidence type="ECO:0000256" key="2">
    <source>
        <dbReference type="ARBA" id="ARBA00007577"/>
    </source>
</evidence>
<protein>
    <recommendedName>
        <fullName evidence="15">Mitochondrial potassium channel ATP-binding subunit</fullName>
    </recommendedName>
    <alternativeName>
        <fullName evidence="17">ATP-binding cassette sub-family B member 8, mitochondrial</fullName>
    </alternativeName>
    <alternativeName>
        <fullName evidence="16">Mitochondrial sulfonylurea-receptor</fullName>
    </alternativeName>
</protein>
<evidence type="ECO:0000256" key="1">
    <source>
        <dbReference type="ARBA" id="ARBA00004448"/>
    </source>
</evidence>
<dbReference type="GO" id="GO:0005524">
    <property type="term" value="F:ATP binding"/>
    <property type="evidence" value="ECO:0007669"/>
    <property type="project" value="UniProtKB-KW"/>
</dbReference>
<keyword evidence="7" id="KW-0999">Mitochondrion inner membrane</keyword>
<dbReference type="FunFam" id="1.20.1560.10:FF:000016">
    <property type="entry name" value="ATP-binding cassette sub-family B member 8, mitochondrial"/>
    <property type="match status" value="1"/>
</dbReference>
<evidence type="ECO:0000256" key="4">
    <source>
        <dbReference type="ARBA" id="ARBA00022538"/>
    </source>
</evidence>
<evidence type="ECO:0000256" key="17">
    <source>
        <dbReference type="ARBA" id="ARBA00042968"/>
    </source>
</evidence>
<evidence type="ECO:0000313" key="22">
    <source>
        <dbReference type="WBParaSite" id="PSAMB.scaffold208size65820.g3373.t1"/>
    </source>
</evidence>
<keyword evidence="5 18" id="KW-0812">Transmembrane</keyword>
<dbReference type="Pfam" id="PF00005">
    <property type="entry name" value="ABC_tran"/>
    <property type="match status" value="1"/>
</dbReference>
<feature type="domain" description="ABC transporter" evidence="19">
    <location>
        <begin position="420"/>
        <end position="657"/>
    </location>
</feature>
<keyword evidence="11 18" id="KW-1133">Transmembrane helix</keyword>
<evidence type="ECO:0000256" key="13">
    <source>
        <dbReference type="ARBA" id="ARBA00023128"/>
    </source>
</evidence>
<comment type="subcellular location">
    <subcellularLocation>
        <location evidence="1">Mitochondrion inner membrane</location>
        <topology evidence="1">Multi-pass membrane protein</topology>
    </subcellularLocation>
</comment>
<feature type="transmembrane region" description="Helical" evidence="18">
    <location>
        <begin position="150"/>
        <end position="168"/>
    </location>
</feature>
<evidence type="ECO:0000259" key="19">
    <source>
        <dbReference type="PROSITE" id="PS50893"/>
    </source>
</evidence>
<dbReference type="GO" id="GO:0005743">
    <property type="term" value="C:mitochondrial inner membrane"/>
    <property type="evidence" value="ECO:0007669"/>
    <property type="project" value="UniProtKB-SubCell"/>
</dbReference>
<dbReference type="GO" id="GO:0090374">
    <property type="term" value="P:oligopeptide export from mitochondrion"/>
    <property type="evidence" value="ECO:0007669"/>
    <property type="project" value="TreeGrafter"/>
</dbReference>
<dbReference type="FunFam" id="3.40.50.300:FF:000403">
    <property type="entry name" value="ATP-binding cassette sub-family B member 8, mitochondrial"/>
    <property type="match status" value="1"/>
</dbReference>
<keyword evidence="4" id="KW-0633">Potassium transport</keyword>
<feature type="domain" description="ABC transmembrane type-1" evidence="20">
    <location>
        <begin position="98"/>
        <end position="385"/>
    </location>
</feature>
<dbReference type="Pfam" id="PF00664">
    <property type="entry name" value="ABC_membrane"/>
    <property type="match status" value="1"/>
</dbReference>
<organism evidence="21 22">
    <name type="scientific">Plectus sambesii</name>
    <dbReference type="NCBI Taxonomy" id="2011161"/>
    <lineage>
        <taxon>Eukaryota</taxon>
        <taxon>Metazoa</taxon>
        <taxon>Ecdysozoa</taxon>
        <taxon>Nematoda</taxon>
        <taxon>Chromadorea</taxon>
        <taxon>Plectida</taxon>
        <taxon>Plectina</taxon>
        <taxon>Plectoidea</taxon>
        <taxon>Plectidae</taxon>
        <taxon>Plectus</taxon>
    </lineage>
</organism>
<evidence type="ECO:0000256" key="3">
    <source>
        <dbReference type="ARBA" id="ARBA00022448"/>
    </source>
</evidence>
<dbReference type="InterPro" id="IPR027417">
    <property type="entry name" value="P-loop_NTPase"/>
</dbReference>
<dbReference type="WBParaSite" id="PSAMB.scaffold208size65820.g3373.t1">
    <property type="protein sequence ID" value="PSAMB.scaffold208size65820.g3373.t1"/>
    <property type="gene ID" value="PSAMB.scaffold208size65820.g3373"/>
</dbReference>
<evidence type="ECO:0000256" key="15">
    <source>
        <dbReference type="ARBA" id="ARBA00040439"/>
    </source>
</evidence>
<keyword evidence="14 18" id="KW-0472">Membrane</keyword>
<evidence type="ECO:0000256" key="11">
    <source>
        <dbReference type="ARBA" id="ARBA00022989"/>
    </source>
</evidence>
<accession>A0A914VIV8</accession>